<gene>
    <name evidence="3" type="ORF">H9723_06305</name>
</gene>
<dbReference type="GO" id="GO:0008745">
    <property type="term" value="F:N-acetylmuramoyl-L-alanine amidase activity"/>
    <property type="evidence" value="ECO:0007669"/>
    <property type="project" value="UniProtKB-EC"/>
</dbReference>
<dbReference type="EMBL" id="DXAY01000148">
    <property type="protein sequence ID" value="HIZ74837.1"/>
    <property type="molecule type" value="Genomic_DNA"/>
</dbReference>
<dbReference type="Proteomes" id="UP000824116">
    <property type="component" value="Unassembled WGS sequence"/>
</dbReference>
<dbReference type="GO" id="GO:0009253">
    <property type="term" value="P:peptidoglycan catabolic process"/>
    <property type="evidence" value="ECO:0007669"/>
    <property type="project" value="InterPro"/>
</dbReference>
<reference evidence="3" key="2">
    <citation type="submission" date="2021-04" db="EMBL/GenBank/DDBJ databases">
        <authorList>
            <person name="Gilroy R."/>
        </authorList>
    </citation>
    <scope>NUCLEOTIDE SEQUENCE</scope>
    <source>
        <strain evidence="3">CHK196-3914</strain>
    </source>
</reference>
<proteinExistence type="predicted"/>
<dbReference type="Pfam" id="PF01520">
    <property type="entry name" value="Amidase_3"/>
    <property type="match status" value="1"/>
</dbReference>
<dbReference type="PANTHER" id="PTHR30404:SF0">
    <property type="entry name" value="N-ACETYLMURAMOYL-L-ALANINE AMIDASE AMIC"/>
    <property type="match status" value="1"/>
</dbReference>
<dbReference type="InterPro" id="IPR002508">
    <property type="entry name" value="MurNAc-LAA_cat"/>
</dbReference>
<protein>
    <submittedName>
        <fullName evidence="3">N-acetylmuramoyl-L-alanine amidase</fullName>
        <ecNumber evidence="3">3.5.1.28</ecNumber>
    </submittedName>
</protein>
<reference evidence="3" key="1">
    <citation type="journal article" date="2021" name="PeerJ">
        <title>Extensive microbial diversity within the chicken gut microbiome revealed by metagenomics and culture.</title>
        <authorList>
            <person name="Gilroy R."/>
            <person name="Ravi A."/>
            <person name="Getino M."/>
            <person name="Pursley I."/>
            <person name="Horton D.L."/>
            <person name="Alikhan N.F."/>
            <person name="Baker D."/>
            <person name="Gharbi K."/>
            <person name="Hall N."/>
            <person name="Watson M."/>
            <person name="Adriaenssens E.M."/>
            <person name="Foster-Nyarko E."/>
            <person name="Jarju S."/>
            <person name="Secka A."/>
            <person name="Antonio M."/>
            <person name="Oren A."/>
            <person name="Chaudhuri R.R."/>
            <person name="La Ragione R."/>
            <person name="Hildebrand F."/>
            <person name="Pallen M.J."/>
        </authorList>
    </citation>
    <scope>NUCLEOTIDE SEQUENCE</scope>
    <source>
        <strain evidence="3">CHK196-3914</strain>
    </source>
</reference>
<dbReference type="PANTHER" id="PTHR30404">
    <property type="entry name" value="N-ACETYLMURAMOYL-L-ALANINE AMIDASE"/>
    <property type="match status" value="1"/>
</dbReference>
<dbReference type="SUPFAM" id="SSF53187">
    <property type="entry name" value="Zn-dependent exopeptidases"/>
    <property type="match status" value="1"/>
</dbReference>
<comment type="caution">
    <text evidence="3">The sequence shown here is derived from an EMBL/GenBank/DDBJ whole genome shotgun (WGS) entry which is preliminary data.</text>
</comment>
<name>A0A9D2G9E8_9FIRM</name>
<feature type="domain" description="MurNAc-LAA" evidence="2">
    <location>
        <begin position="121"/>
        <end position="232"/>
    </location>
</feature>
<dbReference type="InterPro" id="IPR050695">
    <property type="entry name" value="N-acetylmuramoyl_amidase_3"/>
</dbReference>
<organism evidence="3 4">
    <name type="scientific">Candidatus Mediterraneibacter stercoravium</name>
    <dbReference type="NCBI Taxonomy" id="2838685"/>
    <lineage>
        <taxon>Bacteria</taxon>
        <taxon>Bacillati</taxon>
        <taxon>Bacillota</taxon>
        <taxon>Clostridia</taxon>
        <taxon>Lachnospirales</taxon>
        <taxon>Lachnospiraceae</taxon>
        <taxon>Mediterraneibacter</taxon>
    </lineage>
</organism>
<evidence type="ECO:0000313" key="3">
    <source>
        <dbReference type="EMBL" id="HIZ74837.1"/>
    </source>
</evidence>
<dbReference type="GO" id="GO:0030288">
    <property type="term" value="C:outer membrane-bounded periplasmic space"/>
    <property type="evidence" value="ECO:0007669"/>
    <property type="project" value="TreeGrafter"/>
</dbReference>
<sequence>MRKGDVFLRKKIRFGVFIVLLAAAIAVCRKAGDGLVEWIDSDRAVSAAVQRNENLVVVDPGHGGPDPGKVGVNGAEEKDINLKIALNIKSYLEKENIEVFMTRTSDERLSDTQVGDLKERVRLMNEKNPVLAVSIHQNSYQDESVRGAQVFYYTDSRDGEEAAGYIQKALSALDPESAKERKANNTYYLLKKTEVPVVIAECGFLSNYEEAEKLSEEAYQEEVAAAVSDGILEYIDSVVKDK</sequence>
<dbReference type="Gene3D" id="3.40.630.40">
    <property type="entry name" value="Zn-dependent exopeptidases"/>
    <property type="match status" value="1"/>
</dbReference>
<dbReference type="CDD" id="cd02696">
    <property type="entry name" value="MurNAc-LAA"/>
    <property type="match status" value="1"/>
</dbReference>
<dbReference type="EC" id="3.5.1.28" evidence="3"/>
<dbReference type="SMART" id="SM00646">
    <property type="entry name" value="Ami_3"/>
    <property type="match status" value="1"/>
</dbReference>
<evidence type="ECO:0000259" key="2">
    <source>
        <dbReference type="SMART" id="SM00646"/>
    </source>
</evidence>
<keyword evidence="1 3" id="KW-0378">Hydrolase</keyword>
<evidence type="ECO:0000313" key="4">
    <source>
        <dbReference type="Proteomes" id="UP000824116"/>
    </source>
</evidence>
<accession>A0A9D2G9E8</accession>
<dbReference type="AlphaFoldDB" id="A0A9D2G9E8"/>
<evidence type="ECO:0000256" key="1">
    <source>
        <dbReference type="ARBA" id="ARBA00022801"/>
    </source>
</evidence>